<reference evidence="12" key="1">
    <citation type="journal article" date="2020" name="Nat. Commun.">
        <title>Large-scale genome sequencing of mycorrhizal fungi provides insights into the early evolution of symbiotic traits.</title>
        <authorList>
            <person name="Miyauchi S."/>
            <person name="Kiss E."/>
            <person name="Kuo A."/>
            <person name="Drula E."/>
            <person name="Kohler A."/>
            <person name="Sanchez-Garcia M."/>
            <person name="Morin E."/>
            <person name="Andreopoulos B."/>
            <person name="Barry K.W."/>
            <person name="Bonito G."/>
            <person name="Buee M."/>
            <person name="Carver A."/>
            <person name="Chen C."/>
            <person name="Cichocki N."/>
            <person name="Clum A."/>
            <person name="Culley D."/>
            <person name="Crous P.W."/>
            <person name="Fauchery L."/>
            <person name="Girlanda M."/>
            <person name="Hayes R.D."/>
            <person name="Keri Z."/>
            <person name="LaButti K."/>
            <person name="Lipzen A."/>
            <person name="Lombard V."/>
            <person name="Magnuson J."/>
            <person name="Maillard F."/>
            <person name="Murat C."/>
            <person name="Nolan M."/>
            <person name="Ohm R.A."/>
            <person name="Pangilinan J."/>
            <person name="Pereira M.F."/>
            <person name="Perotto S."/>
            <person name="Peter M."/>
            <person name="Pfister S."/>
            <person name="Riley R."/>
            <person name="Sitrit Y."/>
            <person name="Stielow J.B."/>
            <person name="Szollosi G."/>
            <person name="Zifcakova L."/>
            <person name="Stursova M."/>
            <person name="Spatafora J.W."/>
            <person name="Tedersoo L."/>
            <person name="Vaario L.M."/>
            <person name="Yamada A."/>
            <person name="Yan M."/>
            <person name="Wang P."/>
            <person name="Xu J."/>
            <person name="Bruns T."/>
            <person name="Baldrian P."/>
            <person name="Vilgalys R."/>
            <person name="Dunand C."/>
            <person name="Henrissat B."/>
            <person name="Grigoriev I.V."/>
            <person name="Hibbett D."/>
            <person name="Nagy L.G."/>
            <person name="Martin F.M."/>
        </authorList>
    </citation>
    <scope>NUCLEOTIDE SEQUENCE</scope>
    <source>
        <strain evidence="12">UP504</strain>
    </source>
</reference>
<evidence type="ECO:0000256" key="9">
    <source>
        <dbReference type="SAM" id="MobiDB-lite"/>
    </source>
</evidence>
<dbReference type="NCBIfam" id="TIGR00879">
    <property type="entry name" value="SP"/>
    <property type="match status" value="1"/>
</dbReference>
<dbReference type="PROSITE" id="PS00217">
    <property type="entry name" value="SUGAR_TRANSPORT_2"/>
    <property type="match status" value="1"/>
</dbReference>
<feature type="region of interest" description="Disordered" evidence="9">
    <location>
        <begin position="501"/>
        <end position="524"/>
    </location>
</feature>
<dbReference type="Gene3D" id="1.20.1250.20">
    <property type="entry name" value="MFS general substrate transporter like domains"/>
    <property type="match status" value="1"/>
</dbReference>
<feature type="transmembrane region" description="Helical" evidence="10">
    <location>
        <begin position="87"/>
        <end position="105"/>
    </location>
</feature>
<comment type="catalytic activity">
    <reaction evidence="7">
        <text>myo-inositol(out) + H(+)(out) = myo-inositol(in) + H(+)(in)</text>
        <dbReference type="Rhea" id="RHEA:60364"/>
        <dbReference type="ChEBI" id="CHEBI:15378"/>
        <dbReference type="ChEBI" id="CHEBI:17268"/>
    </reaction>
</comment>
<feature type="transmembrane region" description="Helical" evidence="10">
    <location>
        <begin position="56"/>
        <end position="75"/>
    </location>
</feature>
<evidence type="ECO:0000256" key="1">
    <source>
        <dbReference type="ARBA" id="ARBA00004141"/>
    </source>
</evidence>
<sequence>MSKRFANFHVYFLASVAYCGIILFGYDTGVAGGIVTQKAFADNFGLTGTPQAHKDAVSSNVVSVLQGGAFFGSIFSAPVSSRIGRRFTLMAFSLVFCVGAILTTVAGSGQKGLNEIYIGRVISGLGIGGISAVAPAYVSECSPKNVRGRITGLFQIFVATGVMLSYWVDYGVQKHQKPGPKIWRIPFGIQLVPGGMMTFGLLFTRESPRWLATRGRTEEAIVNLAFLRRTSLSDPEVIAEFAEIEAAVEEEREARKGLGPKEAFLAPGNRIRFLIAFVIFLLQQFSGQNSVGYYAPLIFQSIGYSSVSSSLLASGVYGVIKVVATAIFILLFVDSAGRRWSLFISSWGMGTLFYIIGAILKTHPPIVGSNHPTSASKAMAGLLYIYVCFYSMGWGPIPWIYVSDIFPNRTRHYGLALASATQWLFSFVVSKITPTMKTHLGWKLFITFATINIAGGATFSYLLPETKGRSLEEMDIIFGAVKRDVREVDVRKAQKEIEAGHLGAVRKRSSASDSNEKGGSEASV</sequence>
<organism evidence="12 13">
    <name type="scientific">Hydnum rufescens UP504</name>
    <dbReference type="NCBI Taxonomy" id="1448309"/>
    <lineage>
        <taxon>Eukaryota</taxon>
        <taxon>Fungi</taxon>
        <taxon>Dikarya</taxon>
        <taxon>Basidiomycota</taxon>
        <taxon>Agaricomycotina</taxon>
        <taxon>Agaricomycetes</taxon>
        <taxon>Cantharellales</taxon>
        <taxon>Hydnaceae</taxon>
        <taxon>Hydnum</taxon>
    </lineage>
</organism>
<keyword evidence="4 10" id="KW-0812">Transmembrane</keyword>
<keyword evidence="13" id="KW-1185">Reference proteome</keyword>
<dbReference type="AlphaFoldDB" id="A0A9P6AIW0"/>
<dbReference type="PRINTS" id="PR00171">
    <property type="entry name" value="SUGRTRNSPORT"/>
</dbReference>
<keyword evidence="5 10" id="KW-1133">Transmembrane helix</keyword>
<dbReference type="Proteomes" id="UP000886523">
    <property type="component" value="Unassembled WGS sequence"/>
</dbReference>
<feature type="transmembrane region" description="Helical" evidence="10">
    <location>
        <begin position="150"/>
        <end position="167"/>
    </location>
</feature>
<dbReference type="OrthoDB" id="508119at2759"/>
<dbReference type="EMBL" id="MU129107">
    <property type="protein sequence ID" value="KAF9506548.1"/>
    <property type="molecule type" value="Genomic_DNA"/>
</dbReference>
<dbReference type="PROSITE" id="PS50850">
    <property type="entry name" value="MFS"/>
    <property type="match status" value="1"/>
</dbReference>
<gene>
    <name evidence="12" type="ORF">BS47DRAFT_396141</name>
</gene>
<evidence type="ECO:0000256" key="5">
    <source>
        <dbReference type="ARBA" id="ARBA00022989"/>
    </source>
</evidence>
<feature type="transmembrane region" description="Helical" evidence="10">
    <location>
        <begin position="444"/>
        <end position="464"/>
    </location>
</feature>
<comment type="subcellular location">
    <subcellularLocation>
        <location evidence="1">Membrane</location>
        <topology evidence="1">Multi-pass membrane protein</topology>
    </subcellularLocation>
</comment>
<feature type="transmembrane region" description="Helical" evidence="10">
    <location>
        <begin position="187"/>
        <end position="204"/>
    </location>
</feature>
<evidence type="ECO:0000256" key="6">
    <source>
        <dbReference type="ARBA" id="ARBA00023136"/>
    </source>
</evidence>
<evidence type="ECO:0000256" key="2">
    <source>
        <dbReference type="ARBA" id="ARBA00010992"/>
    </source>
</evidence>
<dbReference type="PANTHER" id="PTHR48022:SF23">
    <property type="entry name" value="MAJOR FACILITATOR SUPERFAMILY (MFS) PROFILE DOMAIN-CONTAINING PROTEIN"/>
    <property type="match status" value="1"/>
</dbReference>
<dbReference type="InterPro" id="IPR036259">
    <property type="entry name" value="MFS_trans_sf"/>
</dbReference>
<evidence type="ECO:0000313" key="13">
    <source>
        <dbReference type="Proteomes" id="UP000886523"/>
    </source>
</evidence>
<feature type="transmembrane region" description="Helical" evidence="10">
    <location>
        <begin position="380"/>
        <end position="401"/>
    </location>
</feature>
<dbReference type="InterPro" id="IPR005829">
    <property type="entry name" value="Sugar_transporter_CS"/>
</dbReference>
<evidence type="ECO:0000256" key="4">
    <source>
        <dbReference type="ARBA" id="ARBA00022692"/>
    </source>
</evidence>
<proteinExistence type="inferred from homology"/>
<keyword evidence="6 10" id="KW-0472">Membrane</keyword>
<comment type="similarity">
    <text evidence="2 8">Belongs to the major facilitator superfamily. Sugar transporter (TC 2.A.1.1) family.</text>
</comment>
<comment type="caution">
    <text evidence="12">The sequence shown here is derived from an EMBL/GenBank/DDBJ whole genome shotgun (WGS) entry which is preliminary data.</text>
</comment>
<evidence type="ECO:0000256" key="3">
    <source>
        <dbReference type="ARBA" id="ARBA00022448"/>
    </source>
</evidence>
<dbReference type="GO" id="GO:0005351">
    <property type="term" value="F:carbohydrate:proton symporter activity"/>
    <property type="evidence" value="ECO:0007669"/>
    <property type="project" value="TreeGrafter"/>
</dbReference>
<dbReference type="PANTHER" id="PTHR48022">
    <property type="entry name" value="PLASTIDIC GLUCOSE TRANSPORTER 4"/>
    <property type="match status" value="1"/>
</dbReference>
<dbReference type="FunFam" id="1.20.1250.20:FF:000026">
    <property type="entry name" value="MFS quinate transporter QutD"/>
    <property type="match status" value="1"/>
</dbReference>
<feature type="transmembrane region" description="Helical" evidence="10">
    <location>
        <begin position="311"/>
        <end position="333"/>
    </location>
</feature>
<feature type="transmembrane region" description="Helical" evidence="10">
    <location>
        <begin position="117"/>
        <end position="138"/>
    </location>
</feature>
<evidence type="ECO:0000256" key="7">
    <source>
        <dbReference type="ARBA" id="ARBA00049119"/>
    </source>
</evidence>
<evidence type="ECO:0000313" key="12">
    <source>
        <dbReference type="EMBL" id="KAF9506548.1"/>
    </source>
</evidence>
<evidence type="ECO:0000259" key="11">
    <source>
        <dbReference type="PROSITE" id="PS50850"/>
    </source>
</evidence>
<feature type="transmembrane region" description="Helical" evidence="10">
    <location>
        <begin position="340"/>
        <end position="360"/>
    </location>
</feature>
<feature type="domain" description="Major facilitator superfamily (MFS) profile" evidence="11">
    <location>
        <begin position="13"/>
        <end position="467"/>
    </location>
</feature>
<protein>
    <recommendedName>
        <fullName evidence="11">Major facilitator superfamily (MFS) profile domain-containing protein</fullName>
    </recommendedName>
</protein>
<dbReference type="PROSITE" id="PS00216">
    <property type="entry name" value="SUGAR_TRANSPORT_1"/>
    <property type="match status" value="1"/>
</dbReference>
<feature type="transmembrane region" description="Helical" evidence="10">
    <location>
        <begin position="271"/>
        <end position="291"/>
    </location>
</feature>
<dbReference type="Pfam" id="PF00083">
    <property type="entry name" value="Sugar_tr"/>
    <property type="match status" value="1"/>
</dbReference>
<keyword evidence="3 8" id="KW-0813">Transport</keyword>
<feature type="compositionally biased region" description="Basic and acidic residues" evidence="9">
    <location>
        <begin position="514"/>
        <end position="524"/>
    </location>
</feature>
<name>A0A9P6AIW0_9AGAM</name>
<dbReference type="InterPro" id="IPR050360">
    <property type="entry name" value="MFS_Sugar_Transporters"/>
</dbReference>
<dbReference type="InterPro" id="IPR003663">
    <property type="entry name" value="Sugar/inositol_transpt"/>
</dbReference>
<evidence type="ECO:0000256" key="8">
    <source>
        <dbReference type="RuleBase" id="RU003346"/>
    </source>
</evidence>
<dbReference type="InterPro" id="IPR005828">
    <property type="entry name" value="MFS_sugar_transport-like"/>
</dbReference>
<dbReference type="InterPro" id="IPR020846">
    <property type="entry name" value="MFS_dom"/>
</dbReference>
<accession>A0A9P6AIW0</accession>
<feature type="transmembrane region" description="Helical" evidence="10">
    <location>
        <begin position="12"/>
        <end position="36"/>
    </location>
</feature>
<dbReference type="GO" id="GO:0016020">
    <property type="term" value="C:membrane"/>
    <property type="evidence" value="ECO:0007669"/>
    <property type="project" value="UniProtKB-SubCell"/>
</dbReference>
<evidence type="ECO:0000256" key="10">
    <source>
        <dbReference type="SAM" id="Phobius"/>
    </source>
</evidence>
<dbReference type="SUPFAM" id="SSF103473">
    <property type="entry name" value="MFS general substrate transporter"/>
    <property type="match status" value="1"/>
</dbReference>